<dbReference type="Gene3D" id="3.20.20.30">
    <property type="entry name" value="Luciferase-like domain"/>
    <property type="match status" value="1"/>
</dbReference>
<name>A0A077MBM7_9MICO</name>
<dbReference type="InterPro" id="IPR011251">
    <property type="entry name" value="Luciferase-like_dom"/>
</dbReference>
<keyword evidence="4" id="KW-0503">Monooxygenase</keyword>
<dbReference type="InterPro" id="IPR050172">
    <property type="entry name" value="SsuD_RutA_monooxygenase"/>
</dbReference>
<comment type="caution">
    <text evidence="6">The sequence shown here is derived from an EMBL/GenBank/DDBJ whole genome shotgun (WGS) entry which is preliminary data.</text>
</comment>
<dbReference type="Pfam" id="PF00296">
    <property type="entry name" value="Bac_luciferase"/>
    <property type="match status" value="1"/>
</dbReference>
<protein>
    <recommendedName>
        <fullName evidence="5">Luciferase-like domain-containing protein</fullName>
    </recommendedName>
</protein>
<keyword evidence="1" id="KW-0285">Flavoprotein</keyword>
<feature type="domain" description="Luciferase-like" evidence="5">
    <location>
        <begin position="4"/>
        <end position="207"/>
    </location>
</feature>
<dbReference type="PANTHER" id="PTHR42847:SF4">
    <property type="entry name" value="ALKANESULFONATE MONOOXYGENASE-RELATED"/>
    <property type="match status" value="1"/>
</dbReference>
<dbReference type="Proteomes" id="UP000035720">
    <property type="component" value="Unassembled WGS sequence"/>
</dbReference>
<sequence>MTDLWLGTLVSPVTFRHPGVLAKSLATLDVLTGGRAFAGVGAGWWEREHAAYGLPFPQPRERLDEVERAIETMRALWGTGTKPYAGRRVSLPETTCYPRPVGKLPIILGGNGSRTMRIAARYADAVNLPSDEATLSAKLGELHTACAAAERDPTTLAITVLDVTVIGDDREDVARRVERLRGRTSAAAYARRHHAGTLDDQRRRRDRLASLGVGTVFLALPDLFQADDVDFLSALLDD</sequence>
<dbReference type="EMBL" id="CAJC01000196">
    <property type="protein sequence ID" value="CCI54756.1"/>
    <property type="molecule type" value="Genomic_DNA"/>
</dbReference>
<keyword evidence="2" id="KW-0288">FMN</keyword>
<dbReference type="SUPFAM" id="SSF51679">
    <property type="entry name" value="Bacterial luciferase-like"/>
    <property type="match status" value="1"/>
</dbReference>
<keyword evidence="7" id="KW-1185">Reference proteome</keyword>
<reference evidence="6 7" key="1">
    <citation type="journal article" date="2013" name="ISME J.">
        <title>A metabolic model for members of the genus Tetrasphaera involved in enhanced biological phosphorus removal.</title>
        <authorList>
            <person name="Kristiansen R."/>
            <person name="Nguyen H.T.T."/>
            <person name="Saunders A.M."/>
            <person name="Nielsen J.L."/>
            <person name="Wimmer R."/>
            <person name="Le V.Q."/>
            <person name="McIlroy S.J."/>
            <person name="Petrovski S."/>
            <person name="Seviour R.J."/>
            <person name="Calteau A."/>
            <person name="Nielsen K.L."/>
            <person name="Nielsen P.H."/>
        </authorList>
    </citation>
    <scope>NUCLEOTIDE SEQUENCE [LARGE SCALE GENOMIC DNA]</scope>
    <source>
        <strain evidence="6 7">Ben 74</strain>
    </source>
</reference>
<evidence type="ECO:0000256" key="1">
    <source>
        <dbReference type="ARBA" id="ARBA00022630"/>
    </source>
</evidence>
<dbReference type="RefSeq" id="WP_201329183.1">
    <property type="nucleotide sequence ID" value="NZ_HF571038.1"/>
</dbReference>
<evidence type="ECO:0000256" key="2">
    <source>
        <dbReference type="ARBA" id="ARBA00022643"/>
    </source>
</evidence>
<dbReference type="GO" id="GO:0008726">
    <property type="term" value="F:alkanesulfonate monooxygenase activity"/>
    <property type="evidence" value="ECO:0007669"/>
    <property type="project" value="TreeGrafter"/>
</dbReference>
<evidence type="ECO:0000256" key="3">
    <source>
        <dbReference type="ARBA" id="ARBA00023002"/>
    </source>
</evidence>
<dbReference type="CDD" id="cd01097">
    <property type="entry name" value="Tetrahydromethanopterin_reductase"/>
    <property type="match status" value="1"/>
</dbReference>
<dbReference type="PANTHER" id="PTHR42847">
    <property type="entry name" value="ALKANESULFONATE MONOOXYGENASE"/>
    <property type="match status" value="1"/>
</dbReference>
<dbReference type="STRING" id="1193518.BN13_810022"/>
<organism evidence="6 7">
    <name type="scientific">Nostocoides jenkinsii Ben 74</name>
    <dbReference type="NCBI Taxonomy" id="1193518"/>
    <lineage>
        <taxon>Bacteria</taxon>
        <taxon>Bacillati</taxon>
        <taxon>Actinomycetota</taxon>
        <taxon>Actinomycetes</taxon>
        <taxon>Micrococcales</taxon>
        <taxon>Intrasporangiaceae</taxon>
        <taxon>Nostocoides</taxon>
    </lineage>
</organism>
<dbReference type="GO" id="GO:0046306">
    <property type="term" value="P:alkanesulfonate catabolic process"/>
    <property type="evidence" value="ECO:0007669"/>
    <property type="project" value="TreeGrafter"/>
</dbReference>
<accession>A0A077MBM7</accession>
<evidence type="ECO:0000259" key="5">
    <source>
        <dbReference type="Pfam" id="PF00296"/>
    </source>
</evidence>
<gene>
    <name evidence="6" type="ORF">BN13_810022</name>
</gene>
<dbReference type="InterPro" id="IPR036661">
    <property type="entry name" value="Luciferase-like_sf"/>
</dbReference>
<dbReference type="AlphaFoldDB" id="A0A077MBM7"/>
<evidence type="ECO:0000313" key="6">
    <source>
        <dbReference type="EMBL" id="CCI54756.1"/>
    </source>
</evidence>
<evidence type="ECO:0000256" key="4">
    <source>
        <dbReference type="ARBA" id="ARBA00023033"/>
    </source>
</evidence>
<proteinExistence type="predicted"/>
<evidence type="ECO:0000313" key="7">
    <source>
        <dbReference type="Proteomes" id="UP000035720"/>
    </source>
</evidence>
<keyword evidence="3" id="KW-0560">Oxidoreductase</keyword>